<dbReference type="EMBL" id="CP003732">
    <property type="protein sequence ID" value="AFV10844.1"/>
    <property type="molecule type" value="Genomic_DNA"/>
</dbReference>
<evidence type="ECO:0000313" key="3">
    <source>
        <dbReference type="Proteomes" id="UP000000467"/>
    </source>
</evidence>
<dbReference type="Pfam" id="PF10105">
    <property type="entry name" value="DUF2344"/>
    <property type="match status" value="1"/>
</dbReference>
<proteinExistence type="predicted"/>
<reference evidence="2 3" key="1">
    <citation type="journal article" date="2012" name="BMC Genomics">
        <title>Genome-guided analysis of physiological and morphological traits of the fermentative acetate oxidizer Thermacetogenium phaeum.</title>
        <authorList>
            <person name="Oehler D."/>
            <person name="Poehlein A."/>
            <person name="Leimbach A."/>
            <person name="Muller N."/>
            <person name="Daniel R."/>
            <person name="Gottschalk G."/>
            <person name="Schink B."/>
        </authorList>
    </citation>
    <scope>NUCLEOTIDE SEQUENCE [LARGE SCALE GENOMIC DNA]</scope>
    <source>
        <strain evidence="3">ATCC BAA-254 / DSM 26808 / PB</strain>
    </source>
</reference>
<dbReference type="AlphaFoldDB" id="K4LRZ4"/>
<dbReference type="InterPro" id="IPR018768">
    <property type="entry name" value="DUF2344"/>
</dbReference>
<organism evidence="2 3">
    <name type="scientific">Thermacetogenium phaeum (strain ATCC BAA-254 / DSM 26808 / PB)</name>
    <dbReference type="NCBI Taxonomy" id="1089553"/>
    <lineage>
        <taxon>Bacteria</taxon>
        <taxon>Bacillati</taxon>
        <taxon>Bacillota</taxon>
        <taxon>Clostridia</taxon>
        <taxon>Thermoanaerobacterales</taxon>
        <taxon>Thermoanaerobacteraceae</taxon>
        <taxon>Thermacetogenium</taxon>
    </lineage>
</organism>
<feature type="domain" description="DUF2344" evidence="1">
    <location>
        <begin position="7"/>
        <end position="185"/>
    </location>
</feature>
<gene>
    <name evidence="2" type="ordered locus">Tph_c06070</name>
</gene>
<protein>
    <recommendedName>
        <fullName evidence="1">DUF2344 domain-containing protein</fullName>
    </recommendedName>
</protein>
<dbReference type="HOGENOM" id="CLU_083579_0_1_9"/>
<accession>K4LRZ4</accession>
<evidence type="ECO:0000313" key="2">
    <source>
        <dbReference type="EMBL" id="AFV10844.1"/>
    </source>
</evidence>
<dbReference type="eggNOG" id="COG5011">
    <property type="taxonomic scope" value="Bacteria"/>
</dbReference>
<dbReference type="Proteomes" id="UP000000467">
    <property type="component" value="Chromosome"/>
</dbReference>
<dbReference type="KEGG" id="tpz:Tph_c06070"/>
<keyword evidence="3" id="KW-1185">Reference proteome</keyword>
<sequence length="240" mass="26762">MKTLPWYRLEYAKKGKARFLSHREVMTAFQRALRRAALPLAYSRGFNPRPRLSFGPSLALGVAGMKECLDVELNRVVEAEESLRILNSELPSGLEGRRLELLPPNDPGLGKIVNCAWYRVSLPLSSAGVDVFQPLLRELQDSEGNWDYRKPGDGKVYDLAAGVLECRVLADSTGIYLDFLLKIGSGEVPLRGLLEVLGERAGLPFSLLPAFVERCGIYRRVEGCLVDPFGEIKALWEEDI</sequence>
<dbReference type="NCBIfam" id="TIGR03936">
    <property type="entry name" value="sam_1_link_chp"/>
    <property type="match status" value="1"/>
</dbReference>
<evidence type="ECO:0000259" key="1">
    <source>
        <dbReference type="Pfam" id="PF10105"/>
    </source>
</evidence>
<dbReference type="STRING" id="1089553.Tph_c06070"/>
<name>K4LRZ4_THEPS</name>